<reference evidence="14" key="1">
    <citation type="submission" date="2016-10" db="EMBL/GenBank/DDBJ databases">
        <authorList>
            <person name="Varghese N."/>
            <person name="Submissions S."/>
        </authorList>
    </citation>
    <scope>NUCLEOTIDE SEQUENCE [LARGE SCALE GENOMIC DNA]</scope>
    <source>
        <strain evidence="14">DSM 43163</strain>
    </source>
</reference>
<dbReference type="Gene3D" id="6.10.340.10">
    <property type="match status" value="1"/>
</dbReference>
<evidence type="ECO:0000256" key="7">
    <source>
        <dbReference type="ARBA" id="ARBA00022777"/>
    </source>
</evidence>
<comment type="catalytic activity">
    <reaction evidence="1">
        <text>ATP + protein L-histidine = ADP + protein N-phospho-L-histidine.</text>
        <dbReference type="EC" id="2.7.13.3"/>
    </reaction>
</comment>
<dbReference type="PROSITE" id="PS50109">
    <property type="entry name" value="HIS_KIN"/>
    <property type="match status" value="1"/>
</dbReference>
<feature type="transmembrane region" description="Helical" evidence="10">
    <location>
        <begin position="21"/>
        <end position="42"/>
    </location>
</feature>
<dbReference type="PANTHER" id="PTHR45436:SF5">
    <property type="entry name" value="SENSOR HISTIDINE KINASE TRCS"/>
    <property type="match status" value="1"/>
</dbReference>
<dbReference type="EMBL" id="FNVO01000010">
    <property type="protein sequence ID" value="SEG72950.1"/>
    <property type="molecule type" value="Genomic_DNA"/>
</dbReference>
<keyword evidence="10" id="KW-0472">Membrane</keyword>
<keyword evidence="14" id="KW-1185">Reference proteome</keyword>
<name>A0A1H6CJ19_9ACTN</name>
<gene>
    <name evidence="13" type="ORF">SAMN04489712_11054</name>
</gene>
<dbReference type="InterPro" id="IPR003660">
    <property type="entry name" value="HAMP_dom"/>
</dbReference>
<feature type="domain" description="Histidine kinase" evidence="11">
    <location>
        <begin position="200"/>
        <end position="419"/>
    </location>
</feature>
<dbReference type="SMART" id="SM00388">
    <property type="entry name" value="HisKA"/>
    <property type="match status" value="1"/>
</dbReference>
<evidence type="ECO:0000256" key="10">
    <source>
        <dbReference type="SAM" id="Phobius"/>
    </source>
</evidence>
<dbReference type="InterPro" id="IPR050428">
    <property type="entry name" value="TCS_sensor_his_kinase"/>
</dbReference>
<dbReference type="Proteomes" id="UP000236723">
    <property type="component" value="Unassembled WGS sequence"/>
</dbReference>
<dbReference type="Pfam" id="PF00672">
    <property type="entry name" value="HAMP"/>
    <property type="match status" value="1"/>
</dbReference>
<dbReference type="Gene3D" id="1.10.287.130">
    <property type="match status" value="1"/>
</dbReference>
<evidence type="ECO:0000256" key="3">
    <source>
        <dbReference type="ARBA" id="ARBA00012438"/>
    </source>
</evidence>
<dbReference type="RefSeq" id="WP_103939782.1">
    <property type="nucleotide sequence ID" value="NZ_FNVO01000010.1"/>
</dbReference>
<dbReference type="Pfam" id="PF00512">
    <property type="entry name" value="HisKA"/>
    <property type="match status" value="1"/>
</dbReference>
<evidence type="ECO:0000256" key="6">
    <source>
        <dbReference type="ARBA" id="ARBA00022692"/>
    </source>
</evidence>
<dbReference type="CDD" id="cd00082">
    <property type="entry name" value="HisKA"/>
    <property type="match status" value="1"/>
</dbReference>
<keyword evidence="7 13" id="KW-0418">Kinase</keyword>
<dbReference type="Gene3D" id="3.30.565.10">
    <property type="entry name" value="Histidine kinase-like ATPase, C-terminal domain"/>
    <property type="match status" value="1"/>
</dbReference>
<accession>A0A1H6CJ19</accession>
<dbReference type="Pfam" id="PF02518">
    <property type="entry name" value="HATPase_c"/>
    <property type="match status" value="1"/>
</dbReference>
<dbReference type="SMART" id="SM00387">
    <property type="entry name" value="HATPase_c"/>
    <property type="match status" value="1"/>
</dbReference>
<dbReference type="SUPFAM" id="SSF47384">
    <property type="entry name" value="Homodimeric domain of signal transducing histidine kinase"/>
    <property type="match status" value="1"/>
</dbReference>
<evidence type="ECO:0000256" key="8">
    <source>
        <dbReference type="ARBA" id="ARBA00022989"/>
    </source>
</evidence>
<keyword evidence="8 10" id="KW-1133">Transmembrane helix</keyword>
<dbReference type="GO" id="GO:0000155">
    <property type="term" value="F:phosphorelay sensor kinase activity"/>
    <property type="evidence" value="ECO:0007669"/>
    <property type="project" value="InterPro"/>
</dbReference>
<dbReference type="InterPro" id="IPR005467">
    <property type="entry name" value="His_kinase_dom"/>
</dbReference>
<dbReference type="GO" id="GO:0005886">
    <property type="term" value="C:plasma membrane"/>
    <property type="evidence" value="ECO:0007669"/>
    <property type="project" value="UniProtKB-SubCell"/>
</dbReference>
<dbReference type="PANTHER" id="PTHR45436">
    <property type="entry name" value="SENSOR HISTIDINE KINASE YKOH"/>
    <property type="match status" value="1"/>
</dbReference>
<evidence type="ECO:0000256" key="2">
    <source>
        <dbReference type="ARBA" id="ARBA00004236"/>
    </source>
</evidence>
<evidence type="ECO:0000256" key="1">
    <source>
        <dbReference type="ARBA" id="ARBA00000085"/>
    </source>
</evidence>
<keyword evidence="6 10" id="KW-0812">Transmembrane</keyword>
<dbReference type="EC" id="2.7.13.3" evidence="3"/>
<sequence length="434" mass="46854">MKTALARVAPRNWTIRARLTALYGGVFVLAGTLLLGSTYLLVQQRLENQAGTYGAQGAAGLQRNDALAQSLLRVQNGRPLTLTGDQLAELRKLSANVLAAQEAYRRDTLESLLTQGALALGGVTVIAVALGWVLAGRGLRPVHRITETARRIADSAGRGLHERIALAGPRDEIKQLADTFDAMLERLDRSFDGQRRFIASASHEMRTPLAINRALIEVSVTRPGASPDTRTLGESLLQVNARHERLIDGLLTLADSENDLTGRHPVDLSDVVRTVLAETADTAGEAGVTVRLPRLGPAPATGDPYLLERLVHNLVENAVRHNVRHGGWLAVRTGSSGDRVWLEVTNTGPVVHRYETEAIFEPFRRLGDRRAPSRTGKDRGFGLGLSIVRAIAGAHGGHARAEPRPDGGLTVTVTLPARTPEDQAFPEPAHPRRA</sequence>
<proteinExistence type="predicted"/>
<evidence type="ECO:0000256" key="5">
    <source>
        <dbReference type="ARBA" id="ARBA00022679"/>
    </source>
</evidence>
<dbReference type="PROSITE" id="PS50885">
    <property type="entry name" value="HAMP"/>
    <property type="match status" value="1"/>
</dbReference>
<evidence type="ECO:0000256" key="4">
    <source>
        <dbReference type="ARBA" id="ARBA00022553"/>
    </source>
</evidence>
<evidence type="ECO:0000256" key="9">
    <source>
        <dbReference type="ARBA" id="ARBA00023012"/>
    </source>
</evidence>
<dbReference type="InterPro" id="IPR003661">
    <property type="entry name" value="HisK_dim/P_dom"/>
</dbReference>
<keyword evidence="9" id="KW-0902">Two-component regulatory system</keyword>
<evidence type="ECO:0000313" key="14">
    <source>
        <dbReference type="Proteomes" id="UP000236723"/>
    </source>
</evidence>
<organism evidence="13 14">
    <name type="scientific">Thermomonospora echinospora</name>
    <dbReference type="NCBI Taxonomy" id="1992"/>
    <lineage>
        <taxon>Bacteria</taxon>
        <taxon>Bacillati</taxon>
        <taxon>Actinomycetota</taxon>
        <taxon>Actinomycetes</taxon>
        <taxon>Streptosporangiales</taxon>
        <taxon>Thermomonosporaceae</taxon>
        <taxon>Thermomonospora</taxon>
    </lineage>
</organism>
<feature type="transmembrane region" description="Helical" evidence="10">
    <location>
        <begin position="112"/>
        <end position="135"/>
    </location>
</feature>
<protein>
    <recommendedName>
        <fullName evidence="3">histidine kinase</fullName>
        <ecNumber evidence="3">2.7.13.3</ecNumber>
    </recommendedName>
</protein>
<evidence type="ECO:0000259" key="12">
    <source>
        <dbReference type="PROSITE" id="PS50885"/>
    </source>
</evidence>
<feature type="domain" description="HAMP" evidence="12">
    <location>
        <begin position="136"/>
        <end position="192"/>
    </location>
</feature>
<evidence type="ECO:0000313" key="13">
    <source>
        <dbReference type="EMBL" id="SEG72950.1"/>
    </source>
</evidence>
<keyword evidence="5" id="KW-0808">Transferase</keyword>
<dbReference type="InterPro" id="IPR003594">
    <property type="entry name" value="HATPase_dom"/>
</dbReference>
<dbReference type="InterPro" id="IPR036890">
    <property type="entry name" value="HATPase_C_sf"/>
</dbReference>
<dbReference type="AlphaFoldDB" id="A0A1H6CJ19"/>
<dbReference type="SUPFAM" id="SSF158472">
    <property type="entry name" value="HAMP domain-like"/>
    <property type="match status" value="1"/>
</dbReference>
<dbReference type="OrthoDB" id="3224230at2"/>
<dbReference type="SUPFAM" id="SSF55874">
    <property type="entry name" value="ATPase domain of HSP90 chaperone/DNA topoisomerase II/histidine kinase"/>
    <property type="match status" value="1"/>
</dbReference>
<dbReference type="SMART" id="SM00304">
    <property type="entry name" value="HAMP"/>
    <property type="match status" value="1"/>
</dbReference>
<dbReference type="CDD" id="cd00075">
    <property type="entry name" value="HATPase"/>
    <property type="match status" value="1"/>
</dbReference>
<dbReference type="CDD" id="cd06225">
    <property type="entry name" value="HAMP"/>
    <property type="match status" value="1"/>
</dbReference>
<comment type="subcellular location">
    <subcellularLocation>
        <location evidence="2">Cell membrane</location>
    </subcellularLocation>
</comment>
<evidence type="ECO:0000259" key="11">
    <source>
        <dbReference type="PROSITE" id="PS50109"/>
    </source>
</evidence>
<dbReference type="InterPro" id="IPR036097">
    <property type="entry name" value="HisK_dim/P_sf"/>
</dbReference>
<keyword evidence="4" id="KW-0597">Phosphoprotein</keyword>